<proteinExistence type="predicted"/>
<evidence type="ECO:0000313" key="1">
    <source>
        <dbReference type="EMBL" id="ASN68649.1"/>
    </source>
</evidence>
<reference evidence="1" key="1">
    <citation type="submission" date="2017-06" db="EMBL/GenBank/DDBJ databases">
        <title>Novel phages from South African skin metaviromes.</title>
        <authorList>
            <person name="van Zyl L.J."/>
            <person name="Abrahams Y."/>
            <person name="Stander E.A."/>
            <person name="Kirby B.M."/>
            <person name="Clavaud C."/>
            <person name="Farcet C."/>
            <person name="Breton L."/>
            <person name="Trindade M.I."/>
        </authorList>
    </citation>
    <scope>NUCLEOTIDE SEQUENCE</scope>
</reference>
<sequence>MSAIYRDVMSTLVRVLAADNIDNTTKQNWQKLIDAELSTSGFKSILSGREKFDFDCALYALLHRELKKEHWDLLVAKYSTHKANKVAAIGRLTTRVQTPAPHLFLYKAVTAWAIPKMKGVQTTAKAGMEVVSRSAKHEEDLKAWGKTVKAKGKKEFTSKREDYVKRSTDMIVLPPEFYDVNTWDLEARPEPTRRRWRNGIYKSLQAIEEAALIHVTEIFDKEEIFGQAA</sequence>
<gene>
    <name evidence="1" type="ORF">3S11_27</name>
</gene>
<protein>
    <submittedName>
        <fullName evidence="1">Uncharacterized protein</fullName>
    </submittedName>
</protein>
<organism evidence="1">
    <name type="scientific">uncultured Caudovirales phage</name>
    <dbReference type="NCBI Taxonomy" id="2100421"/>
    <lineage>
        <taxon>Viruses</taxon>
        <taxon>Duplodnaviria</taxon>
        <taxon>Heunggongvirae</taxon>
        <taxon>Uroviricota</taxon>
        <taxon>Caudoviricetes</taxon>
        <taxon>Peduoviridae</taxon>
        <taxon>Maltschvirus</taxon>
        <taxon>Maltschvirus maltsch</taxon>
    </lineage>
</organism>
<name>A0A2H4J2J2_9CAUD</name>
<dbReference type="EMBL" id="MF417879">
    <property type="protein sequence ID" value="ASN68649.1"/>
    <property type="molecule type" value="Genomic_DNA"/>
</dbReference>
<accession>A0A2H4J2J2</accession>